<accession>A0ACC6SIE4</accession>
<dbReference type="Proteomes" id="UP001439875">
    <property type="component" value="Unassembled WGS sequence"/>
</dbReference>
<gene>
    <name evidence="1" type="ORF">WMO40_19490</name>
</gene>
<keyword evidence="2" id="KW-1185">Reference proteome</keyword>
<comment type="caution">
    <text evidence="1">The sequence shown here is derived from an EMBL/GenBank/DDBJ whole genome shotgun (WGS) entry which is preliminary data.</text>
</comment>
<evidence type="ECO:0000313" key="2">
    <source>
        <dbReference type="Proteomes" id="UP001439875"/>
    </source>
</evidence>
<reference evidence="1" key="1">
    <citation type="submission" date="2024-03" db="EMBL/GenBank/DDBJ databases">
        <title>Human intestinal bacterial collection.</title>
        <authorList>
            <person name="Pauvert C."/>
            <person name="Hitch T.C.A."/>
            <person name="Clavel T."/>
        </authorList>
    </citation>
    <scope>NUCLEOTIDE SEQUENCE</scope>
    <source>
        <strain evidence="1">CLA-AA-H227</strain>
    </source>
</reference>
<evidence type="ECO:0000313" key="1">
    <source>
        <dbReference type="EMBL" id="MEQ2528864.1"/>
    </source>
</evidence>
<sequence>MKHIKLIKKAKSGDTDAFEELLMLYSDQLYRTAFLYVGNREDALDIVQETSYKAFMAIKTLKKNKYFSTWLTKILINSAFDFLKKKKRDLPFENMEQFISTKEVYNVEQIDLFRAIENLKETHRDAIILFYFHDLQIKEIATIMDIPENTVKTYLHRGKEQLKTNLKGGEYDERQVLTGNF</sequence>
<organism evidence="1 2">
    <name type="scientific">Robertmurraya yapensis</name>
    <name type="common">ex Hitch et al 2024</name>
    <dbReference type="NCBI Taxonomy" id="3133160"/>
    <lineage>
        <taxon>Bacteria</taxon>
        <taxon>Bacillati</taxon>
        <taxon>Bacillota</taxon>
        <taxon>Bacilli</taxon>
        <taxon>Bacillales</taxon>
        <taxon>Bacillaceae</taxon>
        <taxon>Robertmurraya</taxon>
    </lineage>
</organism>
<dbReference type="EMBL" id="JBBMEW010000023">
    <property type="protein sequence ID" value="MEQ2528864.1"/>
    <property type="molecule type" value="Genomic_DNA"/>
</dbReference>
<protein>
    <submittedName>
        <fullName evidence="1">Sigma-70 family RNA polymerase sigma factor</fullName>
    </submittedName>
</protein>
<proteinExistence type="predicted"/>
<name>A0ACC6SIE4_9BACI</name>